<proteinExistence type="predicted"/>
<organism evidence="1 2">
    <name type="scientific">Putridiphycobacter roseus</name>
    <dbReference type="NCBI Taxonomy" id="2219161"/>
    <lineage>
        <taxon>Bacteria</taxon>
        <taxon>Pseudomonadati</taxon>
        <taxon>Bacteroidota</taxon>
        <taxon>Flavobacteriia</taxon>
        <taxon>Flavobacteriales</taxon>
        <taxon>Crocinitomicaceae</taxon>
        <taxon>Putridiphycobacter</taxon>
    </lineage>
</organism>
<keyword evidence="2" id="KW-1185">Reference proteome</keyword>
<dbReference type="Proteomes" id="UP000249248">
    <property type="component" value="Unassembled WGS sequence"/>
</dbReference>
<dbReference type="RefSeq" id="WP_111062719.1">
    <property type="nucleotide sequence ID" value="NZ_JBHUCU010000016.1"/>
</dbReference>
<dbReference type="AlphaFoldDB" id="A0A2W1N0E4"/>
<name>A0A2W1N0E4_9FLAO</name>
<dbReference type="OrthoDB" id="9153028at2"/>
<accession>A0A2W1N0E4</accession>
<evidence type="ECO:0000313" key="1">
    <source>
        <dbReference type="EMBL" id="PZE17194.1"/>
    </source>
</evidence>
<reference evidence="1 2" key="1">
    <citation type="submission" date="2018-06" db="EMBL/GenBank/DDBJ databases">
        <title>The draft genome sequence of Crocinitomix sp. SM1701.</title>
        <authorList>
            <person name="Zhang X."/>
        </authorList>
    </citation>
    <scope>NUCLEOTIDE SEQUENCE [LARGE SCALE GENOMIC DNA]</scope>
    <source>
        <strain evidence="1 2">SM1701</strain>
    </source>
</reference>
<evidence type="ECO:0000313" key="2">
    <source>
        <dbReference type="Proteomes" id="UP000249248"/>
    </source>
</evidence>
<sequence length="178" mass="21190">MRQKKKIFDQHLYHDIEDEEKAEEYLDTSLPLIGLIVMYFNGLEKYLDNIICEIFTDRSDSTGLIVLHKMTYSTKVDLFKRFSDDFHLGCDIEISGYDKLISDLKESGRLRNLVVHADWENTDDDGYTYVNLRISKKGMEQEYAQFSEDSLQKIIELIINTRVQLSEYWEKRNYELYK</sequence>
<protein>
    <submittedName>
        <fullName evidence="1">Uncharacterized protein</fullName>
    </submittedName>
</protein>
<gene>
    <name evidence="1" type="ORF">DNU06_07935</name>
</gene>
<comment type="caution">
    <text evidence="1">The sequence shown here is derived from an EMBL/GenBank/DDBJ whole genome shotgun (WGS) entry which is preliminary data.</text>
</comment>
<dbReference type="EMBL" id="QKSB01000004">
    <property type="protein sequence ID" value="PZE17194.1"/>
    <property type="molecule type" value="Genomic_DNA"/>
</dbReference>